<dbReference type="EMBL" id="AP015029">
    <property type="protein sequence ID" value="BAW25547.1"/>
    <property type="molecule type" value="Genomic_DNA"/>
</dbReference>
<sequence length="95" mass="10404">MPSALTSTVEGLYRAHHNWLTRVRLFEGELALQVANDPRPLLLRTGEGALHRHGGRFNGGWQSVSALDHNVGAWVDGMLVASQMRLADFRVVSAG</sequence>
<proteinExistence type="predicted"/>
<reference evidence="1 2" key="1">
    <citation type="submission" date="2015-11" db="EMBL/GenBank/DDBJ databases">
        <title>Complete genome sequencing of a biphenyl-degrading bacterium, Pseudomonas putida KF715 (=NBRC110667).</title>
        <authorList>
            <person name="Suenaga H."/>
            <person name="Fujihara N."/>
            <person name="Watanabe T."/>
            <person name="Hirose J."/>
            <person name="Kimura N."/>
            <person name="Yamazoe A."/>
            <person name="Hosoyama A."/>
            <person name="Shimodaira J."/>
            <person name="Furukawa K."/>
        </authorList>
    </citation>
    <scope>NUCLEOTIDE SEQUENCE [LARGE SCALE GENOMIC DNA]</scope>
    <source>
        <strain evidence="1 2">KF715</strain>
    </source>
</reference>
<evidence type="ECO:0000313" key="2">
    <source>
        <dbReference type="Proteomes" id="UP000218731"/>
    </source>
</evidence>
<protein>
    <submittedName>
        <fullName evidence="1">Uncharacterized protein</fullName>
    </submittedName>
</protein>
<accession>A0A1L7NJB7</accession>
<dbReference type="AlphaFoldDB" id="A0A1L7NJB7"/>
<dbReference type="Proteomes" id="UP000218731">
    <property type="component" value="Chromosome 1"/>
</dbReference>
<organism evidence="1 2">
    <name type="scientific">Pseudomonas putida</name>
    <name type="common">Arthrobacter siderocapsulatus</name>
    <dbReference type="NCBI Taxonomy" id="303"/>
    <lineage>
        <taxon>Bacteria</taxon>
        <taxon>Pseudomonadati</taxon>
        <taxon>Pseudomonadota</taxon>
        <taxon>Gammaproteobacteria</taxon>
        <taxon>Pseudomonadales</taxon>
        <taxon>Pseudomonadaceae</taxon>
        <taxon>Pseudomonas</taxon>
    </lineage>
</organism>
<name>A0A1L7NJB7_PSEPU</name>
<gene>
    <name evidence="1" type="ORF">KF715C_ch49740</name>
</gene>
<evidence type="ECO:0000313" key="1">
    <source>
        <dbReference type="EMBL" id="BAW25547.1"/>
    </source>
</evidence>